<dbReference type="AlphaFoldDB" id="A0A1R4HZ75"/>
<comment type="caution">
    <text evidence="3">The sequence shown here is derived from an EMBL/GenBank/DDBJ whole genome shotgun (WGS) entry which is preliminary data.</text>
</comment>
<dbReference type="OrthoDB" id="5171643at2"/>
<comment type="similarity">
    <text evidence="1">Belongs to the UPF0065 (bug) family.</text>
</comment>
<proteinExistence type="inferred from homology"/>
<dbReference type="CDD" id="cd07012">
    <property type="entry name" value="PBP2_Bug_TTT"/>
    <property type="match status" value="1"/>
</dbReference>
<feature type="signal peptide" evidence="2">
    <location>
        <begin position="1"/>
        <end position="25"/>
    </location>
</feature>
<evidence type="ECO:0000256" key="1">
    <source>
        <dbReference type="ARBA" id="ARBA00006987"/>
    </source>
</evidence>
<dbReference type="RefSeq" id="WP_087108237.1">
    <property type="nucleotide sequence ID" value="NZ_FUKM01000033.1"/>
</dbReference>
<dbReference type="Proteomes" id="UP000196331">
    <property type="component" value="Unassembled WGS sequence"/>
</dbReference>
<feature type="chain" id="PRO_5013272362" evidence="2">
    <location>
        <begin position="26"/>
        <end position="324"/>
    </location>
</feature>
<dbReference type="PANTHER" id="PTHR42928">
    <property type="entry name" value="TRICARBOXYLATE-BINDING PROTEIN"/>
    <property type="match status" value="1"/>
</dbReference>
<evidence type="ECO:0000256" key="2">
    <source>
        <dbReference type="SAM" id="SignalP"/>
    </source>
</evidence>
<reference evidence="3 4" key="1">
    <citation type="submission" date="2017-02" db="EMBL/GenBank/DDBJ databases">
        <authorList>
            <person name="Dridi B."/>
        </authorList>
    </citation>
    <scope>NUCLEOTIDE SEQUENCE [LARGE SCALE GENOMIC DNA]</scope>
    <source>
        <strain evidence="3 4">JB380</strain>
    </source>
</reference>
<evidence type="ECO:0000313" key="4">
    <source>
        <dbReference type="Proteomes" id="UP000196331"/>
    </source>
</evidence>
<organism evidence="3 4">
    <name type="scientific">Halomonas citrativorans</name>
    <dbReference type="NCBI Taxonomy" id="2742612"/>
    <lineage>
        <taxon>Bacteria</taxon>
        <taxon>Pseudomonadati</taxon>
        <taxon>Pseudomonadota</taxon>
        <taxon>Gammaproteobacteria</taxon>
        <taxon>Oceanospirillales</taxon>
        <taxon>Halomonadaceae</taxon>
        <taxon>Halomonas</taxon>
    </lineage>
</organism>
<dbReference type="InterPro" id="IPR005064">
    <property type="entry name" value="BUG"/>
</dbReference>
<accession>A0A1R4HZ75</accession>
<dbReference type="InterPro" id="IPR042100">
    <property type="entry name" value="Bug_dom1"/>
</dbReference>
<dbReference type="Gene3D" id="3.40.190.150">
    <property type="entry name" value="Bordetella uptake gene, domain 1"/>
    <property type="match status" value="1"/>
</dbReference>
<dbReference type="Pfam" id="PF03401">
    <property type="entry name" value="TctC"/>
    <property type="match status" value="1"/>
</dbReference>
<gene>
    <name evidence="3" type="ORF">CZ787_08955</name>
</gene>
<keyword evidence="2" id="KW-0732">Signal</keyword>
<dbReference type="Gene3D" id="3.40.190.10">
    <property type="entry name" value="Periplasmic binding protein-like II"/>
    <property type="match status" value="1"/>
</dbReference>
<sequence>MINIKSLFVGSASVSLIVAGNVALANEFQGPVRIVVPFAPGGTSDILARYIAPELSEAIGQPVIVENKAGAGGNIGADYVAKANPNGHTLLLSDLTALLAAPSVLDNVAYDIESDLSPVTMVSYSPYVLGMSQQHNFESFDDLVEYSRNNPGDIAVATSGVGANNHITTERLIQDLGLDWTVIAYRGGSDATRAVVSGESDMLLNGTTASLPFVLNDQMNALAVTGEERLEELPDTPTFRELGLPGELDGTYQGILVTAGSPPEVVERLQKELADILATEDLQAKIAQQGGQARPSETSAQLQEWMTEQMAELTEFIAGSDIKQ</sequence>
<dbReference type="PIRSF" id="PIRSF017082">
    <property type="entry name" value="YflP"/>
    <property type="match status" value="1"/>
</dbReference>
<dbReference type="PANTHER" id="PTHR42928:SF5">
    <property type="entry name" value="BLR1237 PROTEIN"/>
    <property type="match status" value="1"/>
</dbReference>
<protein>
    <submittedName>
        <fullName evidence="3">Tricarboxylate transport protein TctC</fullName>
    </submittedName>
</protein>
<name>A0A1R4HZ75_9GAMM</name>
<dbReference type="EMBL" id="FUKM01000033">
    <property type="protein sequence ID" value="SJN12818.1"/>
    <property type="molecule type" value="Genomic_DNA"/>
</dbReference>
<evidence type="ECO:0000313" key="3">
    <source>
        <dbReference type="EMBL" id="SJN12818.1"/>
    </source>
</evidence>
<dbReference type="SUPFAM" id="SSF53850">
    <property type="entry name" value="Periplasmic binding protein-like II"/>
    <property type="match status" value="1"/>
</dbReference>